<dbReference type="SUPFAM" id="SSF48452">
    <property type="entry name" value="TPR-like"/>
    <property type="match status" value="1"/>
</dbReference>
<evidence type="ECO:0000313" key="4">
    <source>
        <dbReference type="EMBL" id="AXG83138.1"/>
    </source>
</evidence>
<evidence type="ECO:0000259" key="2">
    <source>
        <dbReference type="Pfam" id="PF00931"/>
    </source>
</evidence>
<dbReference type="SUPFAM" id="SSF52540">
    <property type="entry name" value="P-loop containing nucleoside triphosphate hydrolases"/>
    <property type="match status" value="1"/>
</dbReference>
<protein>
    <submittedName>
        <fullName evidence="4">Kinesin light chain 2</fullName>
    </submittedName>
</protein>
<dbReference type="Pfam" id="PF13374">
    <property type="entry name" value="TPR_10"/>
    <property type="match status" value="1"/>
</dbReference>
<dbReference type="InterPro" id="IPR002182">
    <property type="entry name" value="NB-ARC"/>
</dbReference>
<dbReference type="PANTHER" id="PTHR35205:SF1">
    <property type="entry name" value="ZU5 DOMAIN-CONTAINING PROTEIN"/>
    <property type="match status" value="1"/>
</dbReference>
<dbReference type="EMBL" id="CP031194">
    <property type="protein sequence ID" value="AXG83138.1"/>
    <property type="molecule type" value="Genomic_DNA"/>
</dbReference>
<gene>
    <name evidence="4" type="ORF">DVK44_36190</name>
</gene>
<dbReference type="AlphaFoldDB" id="A0A345I2G4"/>
<dbReference type="InterPro" id="IPR056681">
    <property type="entry name" value="DUF7779"/>
</dbReference>
<dbReference type="PRINTS" id="PR00364">
    <property type="entry name" value="DISEASERSIST"/>
</dbReference>
<accession>A0A345I2G4</accession>
<dbReference type="PANTHER" id="PTHR35205">
    <property type="entry name" value="NB-ARC AND TPR DOMAIN PROTEIN"/>
    <property type="match status" value="1"/>
</dbReference>
<proteinExistence type="predicted"/>
<dbReference type="Gene3D" id="1.25.40.10">
    <property type="entry name" value="Tetratricopeptide repeat domain"/>
    <property type="match status" value="1"/>
</dbReference>
<dbReference type="KEGG" id="spad:DVK44_36190"/>
<feature type="region of interest" description="Disordered" evidence="1">
    <location>
        <begin position="1"/>
        <end position="23"/>
    </location>
</feature>
<dbReference type="InterPro" id="IPR027417">
    <property type="entry name" value="P-loop_NTPase"/>
</dbReference>
<evidence type="ECO:0000259" key="3">
    <source>
        <dbReference type="Pfam" id="PF25000"/>
    </source>
</evidence>
<keyword evidence="5" id="KW-1185">Reference proteome</keyword>
<evidence type="ECO:0000256" key="1">
    <source>
        <dbReference type="SAM" id="MobiDB-lite"/>
    </source>
</evidence>
<dbReference type="Pfam" id="PF00931">
    <property type="entry name" value="NB-ARC"/>
    <property type="match status" value="1"/>
</dbReference>
<reference evidence="5" key="1">
    <citation type="submission" date="2018-07" db="EMBL/GenBank/DDBJ databases">
        <authorList>
            <person name="Zhao J."/>
        </authorList>
    </citation>
    <scope>NUCLEOTIDE SEQUENCE [LARGE SCALE GENOMIC DNA]</scope>
    <source>
        <strain evidence="5">GSSD-12</strain>
    </source>
</reference>
<sequence length="551" mass="59052">MWTQAKDSPAPAPVPAPAVTAPAEPRYPHHAAARVPVSFPHQIGVLPLRAARFQDRLVLRQALEDSTVAVLGGMGGVGKTQLAADHARHIWQHGRLDLLLWVTAATRQAVIDAYAQAGTDLLNADPAHPEQAAAAFLAWLEPKPGPAPRRWLIVLDDVAEAADLHGLWPPASTHGRTLVTTRRRDAALNAHGLPVQVDLFTTAEATTYLTAAGRHEPDDQLAALAEDLGHLPLALSQAAAYLTDTALDCTTYRTRLADRARRLHDLLPEPGSLPDQQPATVAAAWSLSLEHANQLRPAGLARPMLHLTAMLDPNGIPDTVLTSTPALNHLTEHRTTSAAAPEHGPDRTTPVTTEQAYQALRALHRLNLIDHTPATPHQAVRVHQLIQRAVLDPLTPHDTATLARTAADTLTAAWPEIERDTAMAQALRANTDALTHHAPDALWQPDAHAVLFRTGRSIGENGQVTAAINHFQHLAHTADQRLGPDHPDTLTARGNLASLRGVAGDAAGAAAAFQELLADCVRVLGADHPDTLTARNNLAHWRRQGGHPGDP</sequence>
<feature type="domain" description="NB-ARC" evidence="2">
    <location>
        <begin position="64"/>
        <end position="213"/>
    </location>
</feature>
<dbReference type="GO" id="GO:0043531">
    <property type="term" value="F:ADP binding"/>
    <property type="evidence" value="ECO:0007669"/>
    <property type="project" value="InterPro"/>
</dbReference>
<dbReference type="Proteomes" id="UP000253868">
    <property type="component" value="Chromosome"/>
</dbReference>
<dbReference type="Gene3D" id="3.40.50.300">
    <property type="entry name" value="P-loop containing nucleotide triphosphate hydrolases"/>
    <property type="match status" value="1"/>
</dbReference>
<dbReference type="Pfam" id="PF25000">
    <property type="entry name" value="DUF7779"/>
    <property type="match status" value="1"/>
</dbReference>
<evidence type="ECO:0000313" key="5">
    <source>
        <dbReference type="Proteomes" id="UP000253868"/>
    </source>
</evidence>
<organism evidence="4 5">
    <name type="scientific">Streptomyces paludis</name>
    <dbReference type="NCBI Taxonomy" id="2282738"/>
    <lineage>
        <taxon>Bacteria</taxon>
        <taxon>Bacillati</taxon>
        <taxon>Actinomycetota</taxon>
        <taxon>Actinomycetes</taxon>
        <taxon>Kitasatosporales</taxon>
        <taxon>Streptomycetaceae</taxon>
        <taxon>Streptomyces</taxon>
    </lineage>
</organism>
<dbReference type="InterPro" id="IPR011990">
    <property type="entry name" value="TPR-like_helical_dom_sf"/>
</dbReference>
<name>A0A345I2G4_9ACTN</name>
<feature type="domain" description="DUF7779" evidence="3">
    <location>
        <begin position="301"/>
        <end position="397"/>
    </location>
</feature>
<dbReference type="OrthoDB" id="3885120at2"/>